<evidence type="ECO:0000256" key="3">
    <source>
        <dbReference type="ARBA" id="ARBA00022723"/>
    </source>
</evidence>
<evidence type="ECO:0000259" key="11">
    <source>
        <dbReference type="PROSITE" id="PS51030"/>
    </source>
</evidence>
<dbReference type="PANTHER" id="PTHR45680:SF29">
    <property type="entry name" value="NUCLEAR HORMONE RECEPTOR FAMILY"/>
    <property type="match status" value="1"/>
</dbReference>
<keyword evidence="3" id="KW-0479">Metal-binding</keyword>
<keyword evidence="14" id="KW-1185">Reference proteome</keyword>
<dbReference type="SUPFAM" id="SSF57716">
    <property type="entry name" value="Glucocorticoid receptor-like (DNA-binding domain)"/>
    <property type="match status" value="1"/>
</dbReference>
<keyword evidence="9" id="KW-0675">Receptor</keyword>
<dbReference type="AlphaFoldDB" id="A0AA36DNR2"/>
<dbReference type="PROSITE" id="PS51030">
    <property type="entry name" value="NUCLEAR_REC_DBD_2"/>
    <property type="match status" value="1"/>
</dbReference>
<keyword evidence="10" id="KW-0539">Nucleus</keyword>
<dbReference type="InterPro" id="IPR049636">
    <property type="entry name" value="HNF4-like_DBD"/>
</dbReference>
<evidence type="ECO:0008006" key="15">
    <source>
        <dbReference type="Google" id="ProtNLM"/>
    </source>
</evidence>
<comment type="similarity">
    <text evidence="2">Belongs to the nuclear hormone receptor family.</text>
</comment>
<comment type="caution">
    <text evidence="13">The sequence shown here is derived from an EMBL/GenBank/DDBJ whole genome shotgun (WGS) entry which is preliminary data.</text>
</comment>
<dbReference type="EMBL" id="CATQJL010000001">
    <property type="protein sequence ID" value="CAJ0589804.1"/>
    <property type="molecule type" value="Genomic_DNA"/>
</dbReference>
<dbReference type="SUPFAM" id="SSF48508">
    <property type="entry name" value="Nuclear receptor ligand-binding domain"/>
    <property type="match status" value="1"/>
</dbReference>
<dbReference type="PROSITE" id="PS51843">
    <property type="entry name" value="NR_LBD"/>
    <property type="match status" value="1"/>
</dbReference>
<dbReference type="GO" id="GO:0003700">
    <property type="term" value="F:DNA-binding transcription factor activity"/>
    <property type="evidence" value="ECO:0007669"/>
    <property type="project" value="InterPro"/>
</dbReference>
<protein>
    <recommendedName>
        <fullName evidence="15">Nuclear receptor domain-containing protein</fullName>
    </recommendedName>
</protein>
<dbReference type="PRINTS" id="PR00047">
    <property type="entry name" value="STROIDFINGER"/>
</dbReference>
<dbReference type="InterPro" id="IPR001628">
    <property type="entry name" value="Znf_hrmn_rcpt"/>
</dbReference>
<evidence type="ECO:0000256" key="8">
    <source>
        <dbReference type="ARBA" id="ARBA00023163"/>
    </source>
</evidence>
<evidence type="ECO:0000313" key="13">
    <source>
        <dbReference type="EMBL" id="CAJ0589804.1"/>
    </source>
</evidence>
<feature type="domain" description="Nuclear receptor" evidence="11">
    <location>
        <begin position="12"/>
        <end position="86"/>
    </location>
</feature>
<keyword evidence="4" id="KW-0863">Zinc-finger</keyword>
<name>A0AA36DNR2_CYLNA</name>
<evidence type="ECO:0000256" key="1">
    <source>
        <dbReference type="ARBA" id="ARBA00004123"/>
    </source>
</evidence>
<reference evidence="13" key="1">
    <citation type="submission" date="2023-07" db="EMBL/GenBank/DDBJ databases">
        <authorList>
            <consortium name="CYATHOMIX"/>
        </authorList>
    </citation>
    <scope>NUCLEOTIDE SEQUENCE</scope>
    <source>
        <strain evidence="13">N/A</strain>
    </source>
</reference>
<dbReference type="SMART" id="SM00399">
    <property type="entry name" value="ZnF_C4"/>
    <property type="match status" value="1"/>
</dbReference>
<keyword evidence="8" id="KW-0804">Transcription</keyword>
<proteinExistence type="inferred from homology"/>
<keyword evidence="6" id="KW-0805">Transcription regulation</keyword>
<dbReference type="GO" id="GO:0005634">
    <property type="term" value="C:nucleus"/>
    <property type="evidence" value="ECO:0007669"/>
    <property type="project" value="UniProtKB-SubCell"/>
</dbReference>
<keyword evidence="7" id="KW-0238">DNA-binding</keyword>
<dbReference type="Pfam" id="PF00104">
    <property type="entry name" value="Hormone_recep"/>
    <property type="match status" value="1"/>
</dbReference>
<dbReference type="InterPro" id="IPR035500">
    <property type="entry name" value="NHR-like_dom_sf"/>
</dbReference>
<dbReference type="GO" id="GO:0008270">
    <property type="term" value="F:zinc ion binding"/>
    <property type="evidence" value="ECO:0007669"/>
    <property type="project" value="UniProtKB-KW"/>
</dbReference>
<dbReference type="InterPro" id="IPR051152">
    <property type="entry name" value="C.elegans_Orphan_NR"/>
</dbReference>
<sequence>MIQLFLFFLRMQKECQVCKLPSHGKHFGVNACRACAAFFRRTVVLGRRYVCRGGSENCNVSGKIICRGCRYRKCIAIGMTTENVQWNRDALSTTVQKLVTSCDADQCSKLDNASCTANVSIMEDLRKLFSQDRQQSCEDKGLLLQMFNALEGYRAIDGVQYVMDLETLEQQSVSQRTCLLGIANWMMSNKYFAMLPLQEKKLLFDGTWKQWLTFERAQMCVQVHGEIIQKHITAFVRRGSATKLDSIRSDFQSTADGPGEMRSVAEEDVSRVTEDVVEPLLDLNLDPHEISYVFNALVWHVEEQDVLESTRNTAEEVLDQISDELHEHYTYDLKMANYAARLNRILGLIWAIKKNQRVLLMICGTMAALGIKQEMLQD</sequence>
<dbReference type="Pfam" id="PF00105">
    <property type="entry name" value="zf-C4"/>
    <property type="match status" value="1"/>
</dbReference>
<gene>
    <name evidence="13" type="ORF">CYNAS_LOCUS1787</name>
</gene>
<evidence type="ECO:0000256" key="7">
    <source>
        <dbReference type="ARBA" id="ARBA00023125"/>
    </source>
</evidence>
<evidence type="ECO:0000259" key="12">
    <source>
        <dbReference type="PROSITE" id="PS51843"/>
    </source>
</evidence>
<keyword evidence="5" id="KW-0862">Zinc</keyword>
<organism evidence="13 14">
    <name type="scientific">Cylicocyclus nassatus</name>
    <name type="common">Nematode worm</name>
    <dbReference type="NCBI Taxonomy" id="53992"/>
    <lineage>
        <taxon>Eukaryota</taxon>
        <taxon>Metazoa</taxon>
        <taxon>Ecdysozoa</taxon>
        <taxon>Nematoda</taxon>
        <taxon>Chromadorea</taxon>
        <taxon>Rhabditida</taxon>
        <taxon>Rhabditina</taxon>
        <taxon>Rhabditomorpha</taxon>
        <taxon>Strongyloidea</taxon>
        <taxon>Strongylidae</taxon>
        <taxon>Cylicocyclus</taxon>
    </lineage>
</organism>
<evidence type="ECO:0000256" key="9">
    <source>
        <dbReference type="ARBA" id="ARBA00023170"/>
    </source>
</evidence>
<evidence type="ECO:0000313" key="14">
    <source>
        <dbReference type="Proteomes" id="UP001176961"/>
    </source>
</evidence>
<accession>A0AA36DNR2</accession>
<dbReference type="PANTHER" id="PTHR45680">
    <property type="entry name" value="NUCLEAR HORMONE RECEPTOR FAMILY"/>
    <property type="match status" value="1"/>
</dbReference>
<dbReference type="InterPro" id="IPR013088">
    <property type="entry name" value="Znf_NHR/GATA"/>
</dbReference>
<evidence type="ECO:0000256" key="4">
    <source>
        <dbReference type="ARBA" id="ARBA00022771"/>
    </source>
</evidence>
<evidence type="ECO:0000256" key="10">
    <source>
        <dbReference type="ARBA" id="ARBA00023242"/>
    </source>
</evidence>
<evidence type="ECO:0000256" key="6">
    <source>
        <dbReference type="ARBA" id="ARBA00023015"/>
    </source>
</evidence>
<dbReference type="GO" id="GO:0000978">
    <property type="term" value="F:RNA polymerase II cis-regulatory region sequence-specific DNA binding"/>
    <property type="evidence" value="ECO:0007669"/>
    <property type="project" value="InterPro"/>
</dbReference>
<dbReference type="SMART" id="SM00430">
    <property type="entry name" value="HOLI"/>
    <property type="match status" value="1"/>
</dbReference>
<dbReference type="Gene3D" id="1.10.565.10">
    <property type="entry name" value="Retinoid X Receptor"/>
    <property type="match status" value="1"/>
</dbReference>
<feature type="domain" description="NR LBD" evidence="12">
    <location>
        <begin position="117"/>
        <end position="378"/>
    </location>
</feature>
<evidence type="ECO:0000256" key="5">
    <source>
        <dbReference type="ARBA" id="ARBA00022833"/>
    </source>
</evidence>
<comment type="subcellular location">
    <subcellularLocation>
        <location evidence="1">Nucleus</location>
    </subcellularLocation>
</comment>
<dbReference type="Proteomes" id="UP001176961">
    <property type="component" value="Unassembled WGS sequence"/>
</dbReference>
<dbReference type="InterPro" id="IPR000536">
    <property type="entry name" value="Nucl_hrmn_rcpt_lig-bd"/>
</dbReference>
<dbReference type="CDD" id="cd06960">
    <property type="entry name" value="NR_DBD_HNF4A"/>
    <property type="match status" value="1"/>
</dbReference>
<dbReference type="Gene3D" id="3.30.50.10">
    <property type="entry name" value="Erythroid Transcription Factor GATA-1, subunit A"/>
    <property type="match status" value="1"/>
</dbReference>
<evidence type="ECO:0000256" key="2">
    <source>
        <dbReference type="ARBA" id="ARBA00005993"/>
    </source>
</evidence>